<keyword evidence="1" id="KW-1133">Transmembrane helix</keyword>
<comment type="caution">
    <text evidence="2">The sequence shown here is derived from an EMBL/GenBank/DDBJ whole genome shotgun (WGS) entry which is preliminary data.</text>
</comment>
<keyword evidence="1" id="KW-0472">Membrane</keyword>
<dbReference type="PANTHER" id="PTHR34351">
    <property type="entry name" value="SLR1927 PROTEIN-RELATED"/>
    <property type="match status" value="1"/>
</dbReference>
<evidence type="ECO:0000313" key="2">
    <source>
        <dbReference type="EMBL" id="MBK0395152.1"/>
    </source>
</evidence>
<accession>A0ABS1BPN6</accession>
<dbReference type="RefSeq" id="WP_200520969.1">
    <property type="nucleotide sequence ID" value="NZ_JAEHNZ010000001.1"/>
</dbReference>
<keyword evidence="3" id="KW-1185">Reference proteome</keyword>
<name>A0ABS1BPN6_9NEIS</name>
<feature type="transmembrane region" description="Helical" evidence="1">
    <location>
        <begin position="54"/>
        <end position="72"/>
    </location>
</feature>
<dbReference type="EMBL" id="JAEHNZ010000001">
    <property type="protein sequence ID" value="MBK0395152.1"/>
    <property type="molecule type" value="Genomic_DNA"/>
</dbReference>
<organism evidence="2 3">
    <name type="scientific">Kingella bonacorsii</name>
    <dbReference type="NCBI Taxonomy" id="2796361"/>
    <lineage>
        <taxon>Bacteria</taxon>
        <taxon>Pseudomonadati</taxon>
        <taxon>Pseudomonadota</taxon>
        <taxon>Betaproteobacteria</taxon>
        <taxon>Neisseriales</taxon>
        <taxon>Neisseriaceae</taxon>
        <taxon>Kingella</taxon>
    </lineage>
</organism>
<dbReference type="PANTHER" id="PTHR34351:SF1">
    <property type="entry name" value="SLR1927 PROTEIN"/>
    <property type="match status" value="1"/>
</dbReference>
<evidence type="ECO:0000256" key="1">
    <source>
        <dbReference type="SAM" id="Phobius"/>
    </source>
</evidence>
<gene>
    <name evidence="2" type="ORF">JDW22_00785</name>
</gene>
<dbReference type="Proteomes" id="UP000614058">
    <property type="component" value="Unassembled WGS sequence"/>
</dbReference>
<protein>
    <submittedName>
        <fullName evidence="2">DUF58 domain-containing protein</fullName>
    </submittedName>
</protein>
<evidence type="ECO:0000313" key="3">
    <source>
        <dbReference type="Proteomes" id="UP000614058"/>
    </source>
</evidence>
<proteinExistence type="predicted"/>
<sequence>MSLFNRQPKETLLLAEERRIAGRHVSLRPTKLCVSMLALSVAIWVGAVNYQVNVAYAICFWVLAFIGIAALMTRRQLLGLHLTIRYEGEVFAGDTAEAEISTEQSGKRARVFWWRSESREEVDEDSEADHSAWQRCQLSGSLKSEPMRWRIPVQRRGYFPRPLLLRLATSAPFGMFHAECRAEWHTEAVVYPAPLPHSDFGTHDVPDPEQTPQRAGMHGEDIAFLKPHTDGASLQHIAWKTYAKRGELMDKVFDEPPPAVHSQIISYRDYPSGTPADKLASLLAHRVLQADRTGAPYTLELPGLTLTPQNGLREKCLNALALM</sequence>
<reference evidence="2 3" key="1">
    <citation type="journal article" date="2021" name="Pathogens">
        <title>Isolation and Characterization of Kingella bonacorsii sp. nov., A Novel Kingella Species Detected in a Stable Periodontitis Subject.</title>
        <authorList>
            <person name="Antezack A."/>
            <person name="Boxberger M."/>
            <person name="Rolland C."/>
            <person name="Monnet-Corti V."/>
            <person name="La Scola B."/>
        </authorList>
    </citation>
    <scope>NUCLEOTIDE SEQUENCE [LARGE SCALE GENOMIC DNA]</scope>
    <source>
        <strain evidence="2 3">Marseille-Q4569</strain>
    </source>
</reference>
<keyword evidence="1" id="KW-0812">Transmembrane</keyword>